<reference evidence="5" key="1">
    <citation type="submission" date="2020-05" db="EMBL/GenBank/DDBJ databases">
        <authorList>
            <person name="Chiriac C."/>
            <person name="Salcher M."/>
            <person name="Ghai R."/>
            <person name="Kavagutti S V."/>
        </authorList>
    </citation>
    <scope>NUCLEOTIDE SEQUENCE</scope>
</reference>
<evidence type="ECO:0000256" key="1">
    <source>
        <dbReference type="ARBA" id="ARBA00004328"/>
    </source>
</evidence>
<name>A0A6J7WYG1_9CAUD</name>
<dbReference type="NCBIfam" id="TIGR01554">
    <property type="entry name" value="major_cap_HK97"/>
    <property type="match status" value="1"/>
</dbReference>
<evidence type="ECO:0000313" key="5">
    <source>
        <dbReference type="EMBL" id="CAB5221762.1"/>
    </source>
</evidence>
<organism evidence="5">
    <name type="scientific">uncultured Caudovirales phage</name>
    <dbReference type="NCBI Taxonomy" id="2100421"/>
    <lineage>
        <taxon>Viruses</taxon>
        <taxon>Duplodnaviria</taxon>
        <taxon>Heunggongvirae</taxon>
        <taxon>Uroviricota</taxon>
        <taxon>Caudoviricetes</taxon>
        <taxon>Peduoviridae</taxon>
        <taxon>Maltschvirus</taxon>
        <taxon>Maltschvirus maltsch</taxon>
    </lineage>
</organism>
<evidence type="ECO:0000256" key="2">
    <source>
        <dbReference type="ARBA" id="ARBA00022844"/>
    </source>
</evidence>
<dbReference type="Pfam" id="PF05065">
    <property type="entry name" value="Phage_capsid"/>
    <property type="match status" value="1"/>
</dbReference>
<protein>
    <submittedName>
        <fullName evidence="5">Major_cap_HK97, phage major capsid protein, HK97 family</fullName>
    </submittedName>
</protein>
<accession>A0A6J7WYG1</accession>
<feature type="domain" description="Phage capsid-like C-terminal" evidence="4">
    <location>
        <begin position="35"/>
        <end position="349"/>
    </location>
</feature>
<dbReference type="EMBL" id="LR798295">
    <property type="protein sequence ID" value="CAB5221762.1"/>
    <property type="molecule type" value="Genomic_DNA"/>
</dbReference>
<keyword evidence="2" id="KW-0946">Virion</keyword>
<dbReference type="SUPFAM" id="SSF56563">
    <property type="entry name" value="Major capsid protein gp5"/>
    <property type="match status" value="1"/>
</dbReference>
<comment type="subcellular location">
    <subcellularLocation>
        <location evidence="1">Virion</location>
    </subcellularLocation>
</comment>
<dbReference type="InterPro" id="IPR054612">
    <property type="entry name" value="Phage_capsid-like_C"/>
</dbReference>
<evidence type="ECO:0000259" key="4">
    <source>
        <dbReference type="Pfam" id="PF05065"/>
    </source>
</evidence>
<evidence type="ECO:0000256" key="3">
    <source>
        <dbReference type="SAM" id="MobiDB-lite"/>
    </source>
</evidence>
<dbReference type="GO" id="GO:0044423">
    <property type="term" value="C:virion component"/>
    <property type="evidence" value="ECO:0007669"/>
    <property type="project" value="UniProtKB-KW"/>
</dbReference>
<proteinExistence type="predicted"/>
<gene>
    <name evidence="5" type="ORF">UFOVP359_56</name>
</gene>
<feature type="region of interest" description="Disordered" evidence="3">
    <location>
        <begin position="16"/>
        <end position="38"/>
    </location>
</feature>
<dbReference type="InterPro" id="IPR024455">
    <property type="entry name" value="Phage_capsid"/>
</dbReference>
<sequence length="352" mass="38190">MSDNILEKAAASGTVLSPLESPGAMTAQGNTGDNGGVLNPTQSAQFIDYIFDEMVLANDGRRVVMRGNTMELDKVRVGSRLVAKATQAEDTGANAAPAFTKIELTTTKFRLDYELSTESLEDNIEGEQLEDHVVRLMATQFGNDLEDIAINGRPGTSGNGTYNNTLAGFIRQTLDTNYAGAHEAAAAAATMTNIWETSPESGDGASTKLTLEALETIYNALPRKFKARRQDLKFYMNSKHLQELIAELRQIGQGGVPEAVAQRVIDGVLPQIGGPAGAQYLIFGLPVLEVPLYPDNYVDLTVPSNRIWGFQRDVTVHREFKPKKDTMEYTVFVRMGVALEEKSAIAVGQPSA</sequence>